<dbReference type="GO" id="GO:0004576">
    <property type="term" value="F:oligosaccharyl transferase activity"/>
    <property type="evidence" value="ECO:0007669"/>
    <property type="project" value="InterPro"/>
</dbReference>
<evidence type="ECO:0000256" key="11">
    <source>
        <dbReference type="ARBA" id="ARBA00022842"/>
    </source>
</evidence>
<dbReference type="BRENDA" id="2.4.99.18">
    <property type="organism ID" value="11662"/>
</dbReference>
<evidence type="ECO:0000259" key="18">
    <source>
        <dbReference type="Pfam" id="PF21436"/>
    </source>
</evidence>
<dbReference type="KEGG" id="tpe:Tpen_0640"/>
<proteinExistence type="inferred from homology"/>
<gene>
    <name evidence="19" type="ordered locus">Tpen_0640</name>
</gene>
<evidence type="ECO:0000313" key="19">
    <source>
        <dbReference type="EMBL" id="ABL78043.1"/>
    </source>
</evidence>
<dbReference type="Pfam" id="PF21436">
    <property type="entry name" value="STT3-PglB_core"/>
    <property type="match status" value="1"/>
</dbReference>
<keyword evidence="20" id="KW-1185">Reference proteome</keyword>
<evidence type="ECO:0000313" key="20">
    <source>
        <dbReference type="Proteomes" id="UP000000641"/>
    </source>
</evidence>
<evidence type="ECO:0000256" key="1">
    <source>
        <dbReference type="ARBA" id="ARBA00001936"/>
    </source>
</evidence>
<dbReference type="EMBL" id="CP000505">
    <property type="protein sequence ID" value="ABL78043.1"/>
    <property type="molecule type" value="Genomic_DNA"/>
</dbReference>
<dbReference type="OrthoDB" id="12184at2157"/>
<protein>
    <recommendedName>
        <fullName evidence="6">dolichyl-phosphooligosaccharide-protein glycotransferase</fullName>
        <ecNumber evidence="6">2.4.99.21</ecNumber>
    </recommendedName>
    <alternativeName>
        <fullName evidence="15">Oligosaccharyl transferase</fullName>
    </alternativeName>
</protein>
<dbReference type="PANTHER" id="PTHR13872:SF1">
    <property type="entry name" value="DOLICHYL-DIPHOSPHOOLIGOSACCHARIDE--PROTEIN GLYCOSYLTRANSFERASE SUBUNIT STT3B"/>
    <property type="match status" value="1"/>
</dbReference>
<accession>A1RXW3</accession>
<evidence type="ECO:0000256" key="13">
    <source>
        <dbReference type="ARBA" id="ARBA00023136"/>
    </source>
</evidence>
<dbReference type="EC" id="2.4.99.21" evidence="6"/>
<evidence type="ECO:0000256" key="5">
    <source>
        <dbReference type="ARBA" id="ARBA00010810"/>
    </source>
</evidence>
<evidence type="ECO:0000256" key="6">
    <source>
        <dbReference type="ARBA" id="ARBA00012602"/>
    </source>
</evidence>
<sequence>MARGEKVVGKLVSALEFLGSPKVVVAVLLLMSFTVTLLARLTPMHWGVYLNEFDPYYEYYLSEQLLAHGNGNYFAGVAWWYHWWFENPKPRDTLFWAPEGRDLRGTSQPGPAFFSAGVYTLLRTLGFDVSLYYVHAFLVPFVASLAVFTAYLLGSELKDYRAGVLASVLIALSWAYMYRTNLGAKHEAIAIPFMLLGFYLFLKGYKKKSLLLSILAGLSLGVVVLAWGAYVYPWNLLALVVLFWLFFHPDDTAIARSYVATNLVVTFFVATTPRFGPSVAFMSFLGFLPLVATLASILVIFGIRVPSSSLGAKKTRRTLLVLLVVLLVVFALGTYLGVFRGLAGRIMAVVMPLVREPGVTTVAEHQVPTWNQLFDDFQTSLIFAFFAGYLYFLKSKDDFNSAFISLFIATAVYFSASIVRLLLLLSPAVAIAGSLGLVEILDRLALPAERSYDKRHRGASTQTTRHLAILIAVILLLLFSPSILASKIPLNSHQPPLILTSSVPLVRYDYEYMDWLSALQWISENVPRDATIATWWDYGYWISVNTGRKTTCDNATIDTKQIQKIAKAFMSDEDTALRIFKELNVSYVVVFEPLQQLQLSNGLTVWFSMMHPALGGDIAKSPQMLKWIGLSANDYIYGYNNGSFAYLQQGGYTLYLILPANTPQALNATLYRMVYTRNHKQQVFIFDPFLYQLFGLQGYKGPTYTFAPLKNFELVYVSEPNGWVKVFRVKG</sequence>
<evidence type="ECO:0000256" key="10">
    <source>
        <dbReference type="ARBA" id="ARBA00022723"/>
    </source>
</evidence>
<feature type="domain" description="Oligosaccharyl transferase STT3 N-terminal" evidence="17">
    <location>
        <begin position="33"/>
        <end position="432"/>
    </location>
</feature>
<evidence type="ECO:0000256" key="9">
    <source>
        <dbReference type="ARBA" id="ARBA00022692"/>
    </source>
</evidence>
<evidence type="ECO:0000256" key="8">
    <source>
        <dbReference type="ARBA" id="ARBA00022679"/>
    </source>
</evidence>
<evidence type="ECO:0000256" key="14">
    <source>
        <dbReference type="ARBA" id="ARBA00023211"/>
    </source>
</evidence>
<evidence type="ECO:0000256" key="7">
    <source>
        <dbReference type="ARBA" id="ARBA00022676"/>
    </source>
</evidence>
<evidence type="ECO:0000256" key="12">
    <source>
        <dbReference type="ARBA" id="ARBA00022989"/>
    </source>
</evidence>
<evidence type="ECO:0000256" key="2">
    <source>
        <dbReference type="ARBA" id="ARBA00001946"/>
    </source>
</evidence>
<keyword evidence="13" id="KW-0472">Membrane</keyword>
<comment type="cofactor">
    <cofactor evidence="1">
        <name>Mn(2+)</name>
        <dbReference type="ChEBI" id="CHEBI:29035"/>
    </cofactor>
</comment>
<dbReference type="GO" id="GO:0046872">
    <property type="term" value="F:metal ion binding"/>
    <property type="evidence" value="ECO:0007669"/>
    <property type="project" value="UniProtKB-KW"/>
</dbReference>
<comment type="cofactor">
    <cofactor evidence="2">
        <name>Mg(2+)</name>
        <dbReference type="ChEBI" id="CHEBI:18420"/>
    </cofactor>
</comment>
<evidence type="ECO:0000256" key="15">
    <source>
        <dbReference type="ARBA" id="ARBA00030679"/>
    </source>
</evidence>
<dbReference type="Pfam" id="PF02516">
    <property type="entry name" value="STT3"/>
    <property type="match status" value="1"/>
</dbReference>
<keyword evidence="14" id="KW-0464">Manganese</keyword>
<dbReference type="eggNOG" id="arCOG02044">
    <property type="taxonomic scope" value="Archaea"/>
</dbReference>
<dbReference type="AlphaFoldDB" id="A1RXW3"/>
<comment type="pathway">
    <text evidence="4">Protein modification; protein glycosylation.</text>
</comment>
<evidence type="ECO:0000256" key="4">
    <source>
        <dbReference type="ARBA" id="ARBA00004922"/>
    </source>
</evidence>
<dbReference type="Gene3D" id="3.40.50.12610">
    <property type="match status" value="1"/>
</dbReference>
<dbReference type="InterPro" id="IPR048999">
    <property type="entry name" value="STT3-PglB_core"/>
</dbReference>
<comment type="catalytic activity">
    <reaction evidence="16">
        <text>an archaeal dolichyl phosphooligosaccharide + [protein]-L-asparagine = an archaeal dolichyl phosphate + a glycoprotein with the oligosaccharide chain attached by N-beta-D-glycosyl linkage to a protein L-asparagine.</text>
        <dbReference type="EC" id="2.4.99.21"/>
    </reaction>
</comment>
<dbReference type="InterPro" id="IPR048307">
    <property type="entry name" value="STT3_N"/>
</dbReference>
<dbReference type="EnsemblBacteria" id="ABL78043">
    <property type="protein sequence ID" value="ABL78043"/>
    <property type="gene ID" value="Tpen_0640"/>
</dbReference>
<dbReference type="Proteomes" id="UP000000641">
    <property type="component" value="Chromosome"/>
</dbReference>
<keyword evidence="7" id="KW-0328">Glycosyltransferase</keyword>
<dbReference type="InterPro" id="IPR003674">
    <property type="entry name" value="Oligo_trans_STT3"/>
</dbReference>
<dbReference type="GeneID" id="4601437"/>
<organism evidence="19 20">
    <name type="scientific">Thermofilum pendens (strain DSM 2475 / Hrk 5)</name>
    <dbReference type="NCBI Taxonomy" id="368408"/>
    <lineage>
        <taxon>Archaea</taxon>
        <taxon>Thermoproteota</taxon>
        <taxon>Thermoprotei</taxon>
        <taxon>Thermofilales</taxon>
        <taxon>Thermofilaceae</taxon>
        <taxon>Thermofilum</taxon>
    </lineage>
</organism>
<keyword evidence="12" id="KW-1133">Transmembrane helix</keyword>
<reference evidence="20" key="1">
    <citation type="journal article" date="2008" name="J. Bacteriol.">
        <title>Genome sequence of Thermofilum pendens reveals an exceptional loss of biosynthetic pathways without genome reduction.</title>
        <authorList>
            <person name="Anderson I."/>
            <person name="Rodriguez J."/>
            <person name="Susanti D."/>
            <person name="Porat I."/>
            <person name="Reich C."/>
            <person name="Ulrich L.E."/>
            <person name="Elkins J.G."/>
            <person name="Mavromatis K."/>
            <person name="Lykidis A."/>
            <person name="Kim E."/>
            <person name="Thompson L.S."/>
            <person name="Nolan M."/>
            <person name="Land M."/>
            <person name="Copeland A."/>
            <person name="Lapidus A."/>
            <person name="Lucas S."/>
            <person name="Detter C."/>
            <person name="Zhulin I.B."/>
            <person name="Olsen G.J."/>
            <person name="Whitman W."/>
            <person name="Mukhopadhyay B."/>
            <person name="Bristow J."/>
            <person name="Kyrpides N."/>
        </authorList>
    </citation>
    <scope>NUCLEOTIDE SEQUENCE [LARGE SCALE GENOMIC DNA]</scope>
    <source>
        <strain evidence="20">DSM 2475 / Hrk 5</strain>
    </source>
</reference>
<dbReference type="RefSeq" id="WP_011752308.1">
    <property type="nucleotide sequence ID" value="NC_008698.1"/>
</dbReference>
<keyword evidence="11" id="KW-0460">Magnesium</keyword>
<dbReference type="UniPathway" id="UPA00378"/>
<dbReference type="STRING" id="368408.Tpen_0640"/>
<evidence type="ECO:0000256" key="3">
    <source>
        <dbReference type="ARBA" id="ARBA00004127"/>
    </source>
</evidence>
<keyword evidence="8 19" id="KW-0808">Transferase</keyword>
<keyword evidence="10" id="KW-0479">Metal-binding</keyword>
<dbReference type="PANTHER" id="PTHR13872">
    <property type="entry name" value="DOLICHYL-DIPHOSPHOOLIGOSACCHARIDE--PROTEIN GLYCOSYLTRANSFERASE SUBUNIT"/>
    <property type="match status" value="1"/>
</dbReference>
<name>A1RXW3_THEPD</name>
<feature type="domain" description="STT3/PglB/AglB core" evidence="18">
    <location>
        <begin position="531"/>
        <end position="588"/>
    </location>
</feature>
<evidence type="ECO:0000259" key="17">
    <source>
        <dbReference type="Pfam" id="PF02516"/>
    </source>
</evidence>
<evidence type="ECO:0000256" key="16">
    <source>
        <dbReference type="ARBA" id="ARBA00034066"/>
    </source>
</evidence>
<comment type="subcellular location">
    <subcellularLocation>
        <location evidence="3">Endomembrane system</location>
        <topology evidence="3">Multi-pass membrane protein</topology>
    </subcellularLocation>
</comment>
<keyword evidence="9" id="KW-0812">Transmembrane</keyword>
<dbReference type="GO" id="GO:0016020">
    <property type="term" value="C:membrane"/>
    <property type="evidence" value="ECO:0007669"/>
    <property type="project" value="InterPro"/>
</dbReference>
<dbReference type="GO" id="GO:0012505">
    <property type="term" value="C:endomembrane system"/>
    <property type="evidence" value="ECO:0007669"/>
    <property type="project" value="UniProtKB-SubCell"/>
</dbReference>
<comment type="similarity">
    <text evidence="5">Belongs to the STT3 family.</text>
</comment>
<dbReference type="HOGENOM" id="CLU_361188_0_0_2"/>
<dbReference type="CAZy" id="GT66">
    <property type="family name" value="Glycosyltransferase Family 66"/>
</dbReference>